<evidence type="ECO:0000313" key="2">
    <source>
        <dbReference type="Proteomes" id="UP000192769"/>
    </source>
</evidence>
<gene>
    <name evidence="1" type="ORF">B2J69_17285</name>
</gene>
<name>A0A1V9DDC1_9GAMM</name>
<organism evidence="1 2">
    <name type="scientific">Pantoea latae</name>
    <dbReference type="NCBI Taxonomy" id="1964541"/>
    <lineage>
        <taxon>Bacteria</taxon>
        <taxon>Pseudomonadati</taxon>
        <taxon>Pseudomonadota</taxon>
        <taxon>Gammaproteobacteria</taxon>
        <taxon>Enterobacterales</taxon>
        <taxon>Erwiniaceae</taxon>
        <taxon>Pantoea</taxon>
    </lineage>
</organism>
<accession>A0A1V9DDC1</accession>
<protein>
    <submittedName>
        <fullName evidence="1">Uncharacterized protein</fullName>
    </submittedName>
</protein>
<dbReference type="Proteomes" id="UP000192769">
    <property type="component" value="Unassembled WGS sequence"/>
</dbReference>
<proteinExistence type="predicted"/>
<evidence type="ECO:0000313" key="1">
    <source>
        <dbReference type="EMBL" id="OQP31694.1"/>
    </source>
</evidence>
<dbReference type="AlphaFoldDB" id="A0A1V9DDC1"/>
<dbReference type="EMBL" id="MWUE01000026">
    <property type="protein sequence ID" value="OQP31694.1"/>
    <property type="molecule type" value="Genomic_DNA"/>
</dbReference>
<comment type="caution">
    <text evidence="1">The sequence shown here is derived from an EMBL/GenBank/DDBJ whole genome shotgun (WGS) entry which is preliminary data.</text>
</comment>
<reference evidence="1 2" key="1">
    <citation type="submission" date="2017-02" db="EMBL/GenBank/DDBJ databases">
        <title>Whole genome shotgun sequence of Pantoea agglomerans strain AS1 isolated from a cycad, Zamia floridana in Central Florida, USA.</title>
        <authorList>
            <person name="Lata P."/>
            <person name="Govindarajan S."/>
            <person name="Qi F."/>
            <person name="Li J.-L."/>
            <person name="Maurya S.K."/>
            <person name="Sahoo M.K."/>
        </authorList>
    </citation>
    <scope>NUCLEOTIDE SEQUENCE [LARGE SCALE GENOMIC DNA]</scope>
    <source>
        <strain evidence="1 2">AS1</strain>
    </source>
</reference>
<keyword evidence="2" id="KW-1185">Reference proteome</keyword>
<sequence>MTPLSTGVVSRVLAPSAKSTGALPLSSETVSVTVAGGCVAATVRSNGAVAALTLPAASVTVRVRLCGPSARTGEVKLQLPSVPTLAVPSSVSPS</sequence>